<keyword evidence="1" id="KW-0812">Transmembrane</keyword>
<dbReference type="RefSeq" id="WP_188495983.1">
    <property type="nucleotide sequence ID" value="NZ_BMFV01000003.1"/>
</dbReference>
<gene>
    <name evidence="2" type="ORF">GCM10007096_06730</name>
</gene>
<comment type="caution">
    <text evidence="2">The sequence shown here is derived from an EMBL/GenBank/DDBJ whole genome shotgun (WGS) entry which is preliminary data.</text>
</comment>
<feature type="transmembrane region" description="Helical" evidence="1">
    <location>
        <begin position="53"/>
        <end position="73"/>
    </location>
</feature>
<dbReference type="Proteomes" id="UP000656813">
    <property type="component" value="Unassembled WGS sequence"/>
</dbReference>
<feature type="transmembrane region" description="Helical" evidence="1">
    <location>
        <begin position="12"/>
        <end position="30"/>
    </location>
</feature>
<evidence type="ECO:0000256" key="1">
    <source>
        <dbReference type="SAM" id="Phobius"/>
    </source>
</evidence>
<evidence type="ECO:0000313" key="3">
    <source>
        <dbReference type="Proteomes" id="UP000656813"/>
    </source>
</evidence>
<keyword evidence="1" id="KW-1133">Transmembrane helix</keyword>
<organism evidence="2 3">
    <name type="scientific">Pullulanibacillus pueri</name>
    <dbReference type="NCBI Taxonomy" id="1437324"/>
    <lineage>
        <taxon>Bacteria</taxon>
        <taxon>Bacillati</taxon>
        <taxon>Bacillota</taxon>
        <taxon>Bacilli</taxon>
        <taxon>Bacillales</taxon>
        <taxon>Sporolactobacillaceae</taxon>
        <taxon>Pullulanibacillus</taxon>
    </lineage>
</organism>
<keyword evidence="1" id="KW-0472">Membrane</keyword>
<evidence type="ECO:0000313" key="2">
    <source>
        <dbReference type="EMBL" id="GGH76384.1"/>
    </source>
</evidence>
<proteinExistence type="predicted"/>
<protein>
    <submittedName>
        <fullName evidence="2">Uncharacterized protein</fullName>
    </submittedName>
</protein>
<name>A0A8J2ZSW7_9BACL</name>
<feature type="transmembrane region" description="Helical" evidence="1">
    <location>
        <begin position="116"/>
        <end position="147"/>
    </location>
</feature>
<dbReference type="AlphaFoldDB" id="A0A8J2ZSW7"/>
<feature type="transmembrane region" description="Helical" evidence="1">
    <location>
        <begin position="79"/>
        <end position="95"/>
    </location>
</feature>
<dbReference type="EMBL" id="BMFV01000003">
    <property type="protein sequence ID" value="GGH76384.1"/>
    <property type="molecule type" value="Genomic_DNA"/>
</dbReference>
<reference evidence="2" key="1">
    <citation type="journal article" date="2014" name="Int. J. Syst. Evol. Microbiol.">
        <title>Complete genome sequence of Corynebacterium casei LMG S-19264T (=DSM 44701T), isolated from a smear-ripened cheese.</title>
        <authorList>
            <consortium name="US DOE Joint Genome Institute (JGI-PGF)"/>
            <person name="Walter F."/>
            <person name="Albersmeier A."/>
            <person name="Kalinowski J."/>
            <person name="Ruckert C."/>
        </authorList>
    </citation>
    <scope>NUCLEOTIDE SEQUENCE</scope>
    <source>
        <strain evidence="2">CGMCC 1.12777</strain>
    </source>
</reference>
<sequence length="171" mass="19677">MGGLAQLAFSNFLIFALMAILIIYIIYLFIKRAVEKNDGDFILEAKAWNKETFWREFIFAFLNLVIPFCFVYLMAIGDRGNIIFLFGVLFILELIQPKRPQKSKVSKAKTVKSFRYIVYLVAFLLFVFLTALSTASVMSKIVAWLILSLIYPLEKIEKKYFISGSTSSHDV</sequence>
<reference evidence="2" key="2">
    <citation type="submission" date="2020-09" db="EMBL/GenBank/DDBJ databases">
        <authorList>
            <person name="Sun Q."/>
            <person name="Zhou Y."/>
        </authorList>
    </citation>
    <scope>NUCLEOTIDE SEQUENCE</scope>
    <source>
        <strain evidence="2">CGMCC 1.12777</strain>
    </source>
</reference>
<keyword evidence="3" id="KW-1185">Reference proteome</keyword>
<accession>A0A8J2ZSW7</accession>